<dbReference type="Pfam" id="PF02775">
    <property type="entry name" value="TPP_enzyme_C"/>
    <property type="match status" value="1"/>
</dbReference>
<keyword evidence="7" id="KW-1185">Reference proteome</keyword>
<proteinExistence type="inferred from homology"/>
<dbReference type="PANTHER" id="PTHR18968:SF133">
    <property type="entry name" value="BENZOYLFORMATE DECARBOXYLASE"/>
    <property type="match status" value="1"/>
</dbReference>
<feature type="non-terminal residue" evidence="6">
    <location>
        <position position="1"/>
    </location>
</feature>
<dbReference type="GO" id="GO:0000287">
    <property type="term" value="F:magnesium ion binding"/>
    <property type="evidence" value="ECO:0007669"/>
    <property type="project" value="InterPro"/>
</dbReference>
<dbReference type="Gene3D" id="3.40.50.970">
    <property type="match status" value="1"/>
</dbReference>
<feature type="compositionally biased region" description="Polar residues" evidence="3">
    <location>
        <begin position="7"/>
        <end position="21"/>
    </location>
</feature>
<comment type="caution">
    <text evidence="6">The sequence shown here is derived from an EMBL/GenBank/DDBJ whole genome shotgun (WGS) entry which is preliminary data.</text>
</comment>
<dbReference type="EMBL" id="SMKO01000032">
    <property type="protein sequence ID" value="TDD06420.1"/>
    <property type="molecule type" value="Genomic_DNA"/>
</dbReference>
<dbReference type="PANTHER" id="PTHR18968">
    <property type="entry name" value="THIAMINE PYROPHOSPHATE ENZYMES"/>
    <property type="match status" value="1"/>
</dbReference>
<dbReference type="InterPro" id="IPR000399">
    <property type="entry name" value="TPP-bd_CS"/>
</dbReference>
<evidence type="ECO:0000313" key="6">
    <source>
        <dbReference type="EMBL" id="TDD06420.1"/>
    </source>
</evidence>
<keyword evidence="4" id="KW-0812">Transmembrane</keyword>
<evidence type="ECO:0000256" key="4">
    <source>
        <dbReference type="SAM" id="Phobius"/>
    </source>
</evidence>
<evidence type="ECO:0000256" key="1">
    <source>
        <dbReference type="ARBA" id="ARBA00007812"/>
    </source>
</evidence>
<dbReference type="Proteomes" id="UP000295258">
    <property type="component" value="Unassembled WGS sequence"/>
</dbReference>
<evidence type="ECO:0000259" key="5">
    <source>
        <dbReference type="Pfam" id="PF02775"/>
    </source>
</evidence>
<feature type="region of interest" description="Disordered" evidence="3">
    <location>
        <begin position="1"/>
        <end position="32"/>
    </location>
</feature>
<keyword evidence="4" id="KW-0472">Membrane</keyword>
<accession>A0A4R4W0N1</accession>
<dbReference type="RefSeq" id="WP_246090125.1">
    <property type="nucleotide sequence ID" value="NZ_SMKO01000032.1"/>
</dbReference>
<reference evidence="6 7" key="1">
    <citation type="submission" date="2019-03" db="EMBL/GenBank/DDBJ databases">
        <title>Draft genome sequences of novel Actinobacteria.</title>
        <authorList>
            <person name="Sahin N."/>
            <person name="Ay H."/>
            <person name="Saygin H."/>
        </authorList>
    </citation>
    <scope>NUCLEOTIDE SEQUENCE [LARGE SCALE GENOMIC DNA]</scope>
    <source>
        <strain evidence="6 7">KC310</strain>
    </source>
</reference>
<dbReference type="InterPro" id="IPR045229">
    <property type="entry name" value="TPP_enz"/>
</dbReference>
<evidence type="ECO:0000313" key="7">
    <source>
        <dbReference type="Proteomes" id="UP000295258"/>
    </source>
</evidence>
<dbReference type="GO" id="GO:0030976">
    <property type="term" value="F:thiamine pyrophosphate binding"/>
    <property type="evidence" value="ECO:0007669"/>
    <property type="project" value="InterPro"/>
</dbReference>
<keyword evidence="4" id="KW-1133">Transmembrane helix</keyword>
<feature type="transmembrane region" description="Helical" evidence="4">
    <location>
        <begin position="113"/>
        <end position="134"/>
    </location>
</feature>
<sequence length="214" mass="22587">HHPPPETRTTSEASTPATPQSDLGEPPPDGGPLRAAHVLRALAGRLPADTVLIEETPSSRPDLHRLVPARTPLGFVSAAMGGLGFALPAAVGLRMALPDRPVVAVVGDGSALYGLHALWSATHYRVGALFVVLANGRYAVMDRLADKQGGKAPWPPFTEVDVRGLARSLGCPARRVHSYDELTATLDEVLPGLSAREEPLLLDVTVAVDPDFQP</sequence>
<dbReference type="PROSITE" id="PS00187">
    <property type="entry name" value="TPP_ENZYMES"/>
    <property type="match status" value="1"/>
</dbReference>
<keyword evidence="2" id="KW-0786">Thiamine pyrophosphate</keyword>
<dbReference type="InterPro" id="IPR029061">
    <property type="entry name" value="THDP-binding"/>
</dbReference>
<evidence type="ECO:0000256" key="2">
    <source>
        <dbReference type="ARBA" id="ARBA00023052"/>
    </source>
</evidence>
<comment type="similarity">
    <text evidence="1">Belongs to the TPP enzyme family.</text>
</comment>
<dbReference type="SUPFAM" id="SSF52518">
    <property type="entry name" value="Thiamin diphosphate-binding fold (THDP-binding)"/>
    <property type="match status" value="1"/>
</dbReference>
<name>A0A4R4W0N1_9ACTN</name>
<organism evidence="6 7">
    <name type="scientific">Nonomuraea deserti</name>
    <dbReference type="NCBI Taxonomy" id="1848322"/>
    <lineage>
        <taxon>Bacteria</taxon>
        <taxon>Bacillati</taxon>
        <taxon>Actinomycetota</taxon>
        <taxon>Actinomycetes</taxon>
        <taxon>Streptosporangiales</taxon>
        <taxon>Streptosporangiaceae</taxon>
        <taxon>Nonomuraea</taxon>
    </lineage>
</organism>
<feature type="transmembrane region" description="Helical" evidence="4">
    <location>
        <begin position="73"/>
        <end position="93"/>
    </location>
</feature>
<evidence type="ECO:0000256" key="3">
    <source>
        <dbReference type="SAM" id="MobiDB-lite"/>
    </source>
</evidence>
<dbReference type="InterPro" id="IPR011766">
    <property type="entry name" value="TPP_enzyme_TPP-bd"/>
</dbReference>
<gene>
    <name evidence="6" type="ORF">E1292_15010</name>
</gene>
<dbReference type="GO" id="GO:0050660">
    <property type="term" value="F:flavin adenine dinucleotide binding"/>
    <property type="evidence" value="ECO:0007669"/>
    <property type="project" value="TreeGrafter"/>
</dbReference>
<protein>
    <submittedName>
        <fullName evidence="6">Thiamine pyrophosphate-binding protein</fullName>
    </submittedName>
</protein>
<feature type="domain" description="Thiamine pyrophosphate enzyme TPP-binding" evidence="5">
    <location>
        <begin position="63"/>
        <end position="204"/>
    </location>
</feature>
<dbReference type="GO" id="GO:0003984">
    <property type="term" value="F:acetolactate synthase activity"/>
    <property type="evidence" value="ECO:0007669"/>
    <property type="project" value="TreeGrafter"/>
</dbReference>
<dbReference type="AlphaFoldDB" id="A0A4R4W0N1"/>
<dbReference type="CDD" id="cd02002">
    <property type="entry name" value="TPP_BFDC"/>
    <property type="match status" value="1"/>
</dbReference>